<dbReference type="Pfam" id="PF03610">
    <property type="entry name" value="EIIA-man"/>
    <property type="match status" value="1"/>
</dbReference>
<dbReference type="InterPro" id="IPR036662">
    <property type="entry name" value="PTS_EIIA_man-typ_sf"/>
</dbReference>
<dbReference type="InterPro" id="IPR051471">
    <property type="entry name" value="Bacterial_PTS_sugar_comp"/>
</dbReference>
<dbReference type="EMBL" id="SODD01000003">
    <property type="protein sequence ID" value="TDW25759.1"/>
    <property type="molecule type" value="Genomic_DNA"/>
</dbReference>
<sequence length="138" mass="15404">MKKVILASHGDLSKGMLHSVSMIVGDLAKQVETYSLYPGETPNDYYEKLKLEISTSTDTYVIVCDVKGGSVHTTLSKLMEFENVTILSGMNMSMVLDLLLNQKEKLETSDYLDLIQNAKNGMSVVSKDSIEVREDEEF</sequence>
<name>A0A4R8A5B2_9FIRM</name>
<gene>
    <name evidence="3" type="ORF">EDD63_10346</name>
</gene>
<evidence type="ECO:0000259" key="2">
    <source>
        <dbReference type="PROSITE" id="PS51096"/>
    </source>
</evidence>
<proteinExistence type="predicted"/>
<evidence type="ECO:0000313" key="4">
    <source>
        <dbReference type="Proteomes" id="UP000294743"/>
    </source>
</evidence>
<dbReference type="OrthoDB" id="6623712at2"/>
<organism evidence="3 4">
    <name type="scientific">Breznakia blatticola</name>
    <dbReference type="NCBI Taxonomy" id="1754012"/>
    <lineage>
        <taxon>Bacteria</taxon>
        <taxon>Bacillati</taxon>
        <taxon>Bacillota</taxon>
        <taxon>Erysipelotrichia</taxon>
        <taxon>Erysipelotrichales</taxon>
        <taxon>Erysipelotrichaceae</taxon>
        <taxon>Breznakia</taxon>
    </lineage>
</organism>
<accession>A0A4R8A5B2</accession>
<dbReference type="GO" id="GO:0009401">
    <property type="term" value="P:phosphoenolpyruvate-dependent sugar phosphotransferase system"/>
    <property type="evidence" value="ECO:0007669"/>
    <property type="project" value="InterPro"/>
</dbReference>
<comment type="caution">
    <text evidence="3">The sequence shown here is derived from an EMBL/GenBank/DDBJ whole genome shotgun (WGS) entry which is preliminary data.</text>
</comment>
<dbReference type="AlphaFoldDB" id="A0A4R8A5B2"/>
<reference evidence="3 4" key="1">
    <citation type="submission" date="2019-03" db="EMBL/GenBank/DDBJ databases">
        <title>Genomic Encyclopedia of Type Strains, Phase IV (KMG-IV): sequencing the most valuable type-strain genomes for metagenomic binning, comparative biology and taxonomic classification.</title>
        <authorList>
            <person name="Goeker M."/>
        </authorList>
    </citation>
    <scope>NUCLEOTIDE SEQUENCE [LARGE SCALE GENOMIC DNA]</scope>
    <source>
        <strain evidence="3 4">DSM 28867</strain>
    </source>
</reference>
<dbReference type="PROSITE" id="PS51096">
    <property type="entry name" value="PTS_EIIA_TYPE_4"/>
    <property type="match status" value="1"/>
</dbReference>
<protein>
    <submittedName>
        <fullName evidence="3">PTS system mannose-specific IIA component</fullName>
    </submittedName>
</protein>
<dbReference type="RefSeq" id="WP_067421551.1">
    <property type="nucleotide sequence ID" value="NZ_SODD01000003.1"/>
</dbReference>
<dbReference type="Proteomes" id="UP000294743">
    <property type="component" value="Unassembled WGS sequence"/>
</dbReference>
<feature type="domain" description="PTS EIIA type-4" evidence="2">
    <location>
        <begin position="1"/>
        <end position="122"/>
    </location>
</feature>
<dbReference type="GO" id="GO:0016740">
    <property type="term" value="F:transferase activity"/>
    <property type="evidence" value="ECO:0007669"/>
    <property type="project" value="UniProtKB-KW"/>
</dbReference>
<dbReference type="Gene3D" id="3.40.50.510">
    <property type="entry name" value="Phosphotransferase system, mannose-type IIA component"/>
    <property type="match status" value="1"/>
</dbReference>
<evidence type="ECO:0000313" key="3">
    <source>
        <dbReference type="EMBL" id="TDW25759.1"/>
    </source>
</evidence>
<dbReference type="PANTHER" id="PTHR33799">
    <property type="entry name" value="PTS PERMEASE-RELATED-RELATED"/>
    <property type="match status" value="1"/>
</dbReference>
<keyword evidence="4" id="KW-1185">Reference proteome</keyword>
<keyword evidence="1" id="KW-0808">Transferase</keyword>
<dbReference type="InterPro" id="IPR004701">
    <property type="entry name" value="PTS_EIIA_man-typ"/>
</dbReference>
<evidence type="ECO:0000256" key="1">
    <source>
        <dbReference type="ARBA" id="ARBA00022679"/>
    </source>
</evidence>
<dbReference type="SUPFAM" id="SSF53062">
    <property type="entry name" value="PTS system fructose IIA component-like"/>
    <property type="match status" value="1"/>
</dbReference>
<dbReference type="PANTHER" id="PTHR33799:SF1">
    <property type="entry name" value="PTS SYSTEM MANNOSE-SPECIFIC EIIAB COMPONENT-RELATED"/>
    <property type="match status" value="1"/>
</dbReference>
<dbReference type="GO" id="GO:0016020">
    <property type="term" value="C:membrane"/>
    <property type="evidence" value="ECO:0007669"/>
    <property type="project" value="InterPro"/>
</dbReference>